<protein>
    <submittedName>
        <fullName evidence="2">Uncharacterized protein</fullName>
    </submittedName>
</protein>
<keyword evidence="3" id="KW-1185">Reference proteome</keyword>
<comment type="caution">
    <text evidence="2">The sequence shown here is derived from an EMBL/GenBank/DDBJ whole genome shotgun (WGS) entry which is preliminary data.</text>
</comment>
<proteinExistence type="predicted"/>
<sequence length="109" mass="11211">MSVVESDVQFGERGALGSVQRLASCEAEVSGVPSVSDEDADDVLLLKQVGHVPLRVAKAPLVAAPTRCEQVRRGGLAVDGDLADAEGSGEKFGGGDLSVPGVEREDPPE</sequence>
<dbReference type="EMBL" id="JACIFH010000001">
    <property type="protein sequence ID" value="MBB4140797.1"/>
    <property type="molecule type" value="Genomic_DNA"/>
</dbReference>
<feature type="region of interest" description="Disordered" evidence="1">
    <location>
        <begin position="80"/>
        <end position="109"/>
    </location>
</feature>
<evidence type="ECO:0000313" key="2">
    <source>
        <dbReference type="EMBL" id="MBB4140797.1"/>
    </source>
</evidence>
<dbReference type="AlphaFoldDB" id="A0AA40SQY2"/>
<evidence type="ECO:0000256" key="1">
    <source>
        <dbReference type="SAM" id="MobiDB-lite"/>
    </source>
</evidence>
<accession>A0AA40SQY2</accession>
<gene>
    <name evidence="2" type="ORF">BKA10_002591</name>
</gene>
<dbReference type="Proteomes" id="UP000549113">
    <property type="component" value="Unassembled WGS sequence"/>
</dbReference>
<reference evidence="2 3" key="1">
    <citation type="submission" date="2020-08" db="EMBL/GenBank/DDBJ databases">
        <title>Sequencing the genomes of 1000 actinobacteria strains.</title>
        <authorList>
            <person name="Klenk H.-P."/>
        </authorList>
    </citation>
    <scope>NUCLEOTIDE SEQUENCE [LARGE SCALE GENOMIC DNA]</scope>
    <source>
        <strain evidence="2 3">DSM 19600</strain>
    </source>
</reference>
<evidence type="ECO:0000313" key="3">
    <source>
        <dbReference type="Proteomes" id="UP000549113"/>
    </source>
</evidence>
<organism evidence="2 3">
    <name type="scientific">Microbacterium invictum</name>
    <dbReference type="NCBI Taxonomy" id="515415"/>
    <lineage>
        <taxon>Bacteria</taxon>
        <taxon>Bacillati</taxon>
        <taxon>Actinomycetota</taxon>
        <taxon>Actinomycetes</taxon>
        <taxon>Micrococcales</taxon>
        <taxon>Microbacteriaceae</taxon>
        <taxon>Microbacterium</taxon>
    </lineage>
</organism>
<name>A0AA40SQY2_9MICO</name>